<dbReference type="eggNOG" id="COG1216">
    <property type="taxonomic scope" value="Bacteria"/>
</dbReference>
<dbReference type="SUPFAM" id="SSF53448">
    <property type="entry name" value="Nucleotide-diphospho-sugar transferases"/>
    <property type="match status" value="1"/>
</dbReference>
<dbReference type="Pfam" id="PF00535">
    <property type="entry name" value="Glycos_transf_2"/>
    <property type="match status" value="1"/>
</dbReference>
<accession>A0A078LWJ4</accession>
<dbReference type="InterPro" id="IPR029044">
    <property type="entry name" value="Nucleotide-diphossugar_trans"/>
</dbReference>
<evidence type="ECO:0000256" key="1">
    <source>
        <dbReference type="ARBA" id="ARBA00022519"/>
    </source>
</evidence>
<dbReference type="PANTHER" id="PTHR33604:SF3">
    <property type="entry name" value="OSJNBA0004B13.7 PROTEIN"/>
    <property type="match status" value="1"/>
</dbReference>
<feature type="domain" description="Glycosyltransferase 2-like" evidence="2">
    <location>
        <begin position="21"/>
        <end position="128"/>
    </location>
</feature>
<dbReference type="CDD" id="cd00761">
    <property type="entry name" value="Glyco_tranf_GTA_type"/>
    <property type="match status" value="1"/>
</dbReference>
<keyword evidence="3" id="KW-0808">Transferase</keyword>
<name>A0A078LWJ4_9PSED</name>
<dbReference type="PANTHER" id="PTHR33604">
    <property type="entry name" value="OSJNBA0004B13.7 PROTEIN"/>
    <property type="match status" value="1"/>
</dbReference>
<keyword evidence="4" id="KW-1185">Reference proteome</keyword>
<proteinExistence type="predicted"/>
<dbReference type="AlphaFoldDB" id="A0A078LWJ4"/>
<gene>
    <name evidence="3" type="ORF">BN1079_01550</name>
</gene>
<protein>
    <submittedName>
        <fullName evidence="3">Family 2 glycosyl transferase</fullName>
    </submittedName>
</protein>
<evidence type="ECO:0000259" key="2">
    <source>
        <dbReference type="Pfam" id="PF00535"/>
    </source>
</evidence>
<evidence type="ECO:0000313" key="3">
    <source>
        <dbReference type="EMBL" id="CDZ94236.1"/>
    </source>
</evidence>
<keyword evidence="1" id="KW-1003">Cell membrane</keyword>
<keyword evidence="1" id="KW-0997">Cell inner membrane</keyword>
<evidence type="ECO:0000313" key="4">
    <source>
        <dbReference type="Proteomes" id="UP000053902"/>
    </source>
</evidence>
<sequence>MSQYVNSLSAMDAHMTAKLPTIIVIGYNRPKSLQRLLTSLSKAHYPEGNIRLVISLDNSGTLEPLRLAEAYDWPYGEKRVIHHEQRLGLRNHVLACGDLTEEYGDVLVLEDDLFVSPYFYEYTARALAFYENEPRVAGISLYSQQFNQTANLPFTPIDDGNSDVYFMQLAASWGQAWSRRHWQGFREWLLGNGTDISRIDNIPGDIRSWPESSWLKLYNAWIISSDRYFVYPYRSLTTNFGDPGQHFYIASSRFQVAIQQQRIDYHFRHFDDSLARYDAFCELSPQTLKKLNPKLAGHDFQVNLFGCKDCRSGLQLTRTDKPGLHSFSLSMKPMELSVLHDVAGQGIALIDTAEVDSASLRAPRTQYDTFRFFYKFPSLPVICVGFFERVQMLLKSARSS</sequence>
<dbReference type="EMBL" id="CCSF01000001">
    <property type="protein sequence ID" value="CDZ94236.1"/>
    <property type="molecule type" value="Genomic_DNA"/>
</dbReference>
<dbReference type="Gene3D" id="3.90.550.10">
    <property type="entry name" value="Spore Coat Polysaccharide Biosynthesis Protein SpsA, Chain A"/>
    <property type="match status" value="1"/>
</dbReference>
<dbReference type="GO" id="GO:0016740">
    <property type="term" value="F:transferase activity"/>
    <property type="evidence" value="ECO:0007669"/>
    <property type="project" value="UniProtKB-KW"/>
</dbReference>
<dbReference type="InterPro" id="IPR001173">
    <property type="entry name" value="Glyco_trans_2-like"/>
</dbReference>
<reference evidence="3 4" key="1">
    <citation type="submission" date="2014-07" db="EMBL/GenBank/DDBJ databases">
        <authorList>
            <person name="Urmite Genomes Urmite Genomes"/>
        </authorList>
    </citation>
    <scope>NUCLEOTIDE SEQUENCE [LARGE SCALE GENOMIC DNA]</scope>
    <source>
        <strain evidence="3 4">20_BN</strain>
    </source>
</reference>
<dbReference type="STRING" id="1499686.BN1079_01550"/>
<keyword evidence="1" id="KW-0472">Membrane</keyword>
<organism evidence="3 4">
    <name type="scientific">Pseudomonas saudiphocaensis</name>
    <dbReference type="NCBI Taxonomy" id="1499686"/>
    <lineage>
        <taxon>Bacteria</taxon>
        <taxon>Pseudomonadati</taxon>
        <taxon>Pseudomonadota</taxon>
        <taxon>Gammaproteobacteria</taxon>
        <taxon>Pseudomonadales</taxon>
        <taxon>Pseudomonadaceae</taxon>
        <taxon>Pseudomonas</taxon>
    </lineage>
</organism>
<dbReference type="Proteomes" id="UP000053902">
    <property type="component" value="Unassembled WGS sequence"/>
</dbReference>
<dbReference type="HOGENOM" id="CLU_732858_0_0_6"/>